<evidence type="ECO:0000256" key="2">
    <source>
        <dbReference type="ARBA" id="ARBA00022741"/>
    </source>
</evidence>
<evidence type="ECO:0000256" key="8">
    <source>
        <dbReference type="ARBA" id="ARBA00023125"/>
    </source>
</evidence>
<dbReference type="EMBL" id="VJOL01000008">
    <property type="protein sequence ID" value="TSE30995.1"/>
    <property type="molecule type" value="Genomic_DNA"/>
</dbReference>
<evidence type="ECO:0000256" key="4">
    <source>
        <dbReference type="ARBA" id="ARBA00022801"/>
    </source>
</evidence>
<evidence type="ECO:0000256" key="7">
    <source>
        <dbReference type="ARBA" id="ARBA00022840"/>
    </source>
</evidence>
<dbReference type="NCBIfam" id="TIGR01450">
    <property type="entry name" value="recC"/>
    <property type="match status" value="1"/>
</dbReference>
<keyword evidence="4 10" id="KW-0378">Hydrolase</keyword>
<sequence length="1240" mass="136628">MHATARETTTHAGSADDQPSGLLVVHGNRAEDLLALAMQWTARWPLAPLEMETWLVPSQGVAQWVRQTLAAGPHGIAASLDLRLPAQWLWHTYRVLLGEDAVSETAALDEGPMTWRLWRLLPVLCSGPDAEVYAPLARYLADDPDGRRRGQLARRLADLYDQYQVYRADWLRDWAAGHDQIGDAVGHRQPLPDDARWQAHLWRAVRQDALAAPDTGPDTAPNAAADTGSPAPALSRADWHAAFVAAARRHPDQPRPAGLPRRLTVFGLSGLPPATLEALALVSRWSQVLVCVLNPCRYHWADMVPDAVWLARLDAHWRARQARRPGSPPQLAPGDTARHGHPLLAAWGRQGRDFIALLQAHEERPVRDRFDAALQALGQRVDLFASPIPAGSTGSLLAQLQDDILHGRPLHETRDLWPPVDPAQDASLRFHICHTALREVETLHDRLLAALHRDPTLQPRDILVMVPDVATYAPLVHAVFGRLPPNDPRHIPYAISDAADATGAQLVALVRGLCALPRSRLTLREVLGWLDIPAFARRFGFTAADLETLARWLGEAGVRWGLDAAHRQRLGLVAAADGAAQRLTWRDGLRRLWLGYATGPVDGQWQDHVPAHGVAPLEAPLLARLQSLLDALERHAATLETPASAAQWRQRLQALLDDCLALDPQAPDPAEWQALQRLRAALIEWADEAAAAGDAELPVAVVADAWLVRATPAPPGQRFLAGAVTIATLLPMRAVPFRHIHILGLHDGAYPRRQPADDFDLMATHPRPGDRQRRHEDHYLFLEALLSARECLTLSWVGRSALDDHERAASVLVDQLRDHLAAGWRLAGHEGEGAGPALLEALTTQHRLQPFDAAYFQRDATDGTPPSPTQRWFSYAHEWLPSGRAPAVAPCAATLPPWPHETPIDLRTLADFLRHPARAFYRQRLRVDLTEADAPADDSEPFDTDGLTRWRIDDAWVRAAARAAWQGHDDAVLLATCDTVWQRAVWRGLWPAGAVGVAQAGDWRDAVPRIGRAVRAFRARYPARAAEPVVLDERLDLDGGTLHIRDAFAPPYAAADGERAVLVCQGSALVDANGPKSGLRVRHHKLLEPWVQHLAHHRAHGPVWTWVLSPRGLYALKPLPAEVAEAAWRALATHWLHGMAAPCPLPPEVGVRMLQHLQRRDGDAASAWLEGCKRYDGDEYQAGVRDRDAYWRLAFPDFTALAGPLEQAARSPLLRAAEALLRPLMDAAVPPPHAPAEDTP</sequence>
<evidence type="ECO:0000313" key="14">
    <source>
        <dbReference type="Proteomes" id="UP000318542"/>
    </source>
</evidence>
<accession>A0A554X593</accession>
<feature type="region of interest" description="Disordered" evidence="11">
    <location>
        <begin position="1"/>
        <end position="21"/>
    </location>
</feature>
<evidence type="ECO:0000256" key="6">
    <source>
        <dbReference type="ARBA" id="ARBA00022839"/>
    </source>
</evidence>
<reference evidence="13 14" key="1">
    <citation type="submission" date="2019-07" db="EMBL/GenBank/DDBJ databases">
        <title>Tepidimonas thermarum AA-1 draft genome.</title>
        <authorList>
            <person name="Da Costa M.S."/>
            <person name="Froufe H.J.C."/>
            <person name="Egas C."/>
            <person name="Albuquerque L."/>
        </authorList>
    </citation>
    <scope>NUCLEOTIDE SEQUENCE [LARGE SCALE GENOMIC DNA]</scope>
    <source>
        <strain evidence="13 14">AA-1</strain>
    </source>
</reference>
<dbReference type="HAMAP" id="MF_01486">
    <property type="entry name" value="RecC"/>
    <property type="match status" value="1"/>
</dbReference>
<evidence type="ECO:0000256" key="5">
    <source>
        <dbReference type="ARBA" id="ARBA00022806"/>
    </source>
</evidence>
<dbReference type="GO" id="GO:0005524">
    <property type="term" value="F:ATP binding"/>
    <property type="evidence" value="ECO:0007669"/>
    <property type="project" value="UniProtKB-UniRule"/>
</dbReference>
<dbReference type="GO" id="GO:0000724">
    <property type="term" value="P:double-strand break repair via homologous recombination"/>
    <property type="evidence" value="ECO:0007669"/>
    <property type="project" value="UniProtKB-UniRule"/>
</dbReference>
<proteinExistence type="inferred from homology"/>
<feature type="region of interest" description="Disordered" evidence="11">
    <location>
        <begin position="211"/>
        <end position="231"/>
    </location>
</feature>
<comment type="similarity">
    <text evidence="10">Belongs to the RecC family.</text>
</comment>
<dbReference type="GO" id="GO:0008854">
    <property type="term" value="F:exodeoxyribonuclease V activity"/>
    <property type="evidence" value="ECO:0007669"/>
    <property type="project" value="InterPro"/>
</dbReference>
<feature type="domain" description="RecC C-terminal" evidence="12">
    <location>
        <begin position="902"/>
        <end position="1156"/>
    </location>
</feature>
<keyword evidence="5 10" id="KW-0347">Helicase</keyword>
<dbReference type="Gene3D" id="1.10.10.160">
    <property type="match status" value="1"/>
</dbReference>
<comment type="function">
    <text evidence="10">A helicase/nuclease that prepares dsDNA breaks (DSB) for recombinational DNA repair. Binds to DSBs and unwinds DNA via a highly rapid and processive ATP-dependent bidirectional helicase activity. Unwinds dsDNA until it encounters a Chi (crossover hotspot instigator) sequence from the 3' direction. Cuts ssDNA a few nucleotides 3' to the Chi site. The properties and activities of the enzyme are changed at Chi. The Chi-altered holoenzyme produces a long 3'-ssDNA overhang and facilitates RecA-binding to the ssDNA for homologous DNA recombination and repair. Holoenzyme degrades any linearized DNA that is unable to undergo homologous recombination. In the holoenzyme this subunit recognizes the wild-type Chi sequence, and when added to isolated RecB increases its ATP-dependent helicase processivity.</text>
</comment>
<dbReference type="AlphaFoldDB" id="A0A554X593"/>
<dbReference type="Proteomes" id="UP000318542">
    <property type="component" value="Unassembled WGS sequence"/>
</dbReference>
<dbReference type="Pfam" id="PF04257">
    <property type="entry name" value="Exonuc_V_gamma"/>
    <property type="match status" value="1"/>
</dbReference>
<keyword evidence="2 10" id="KW-0547">Nucleotide-binding</keyword>
<comment type="caution">
    <text evidence="13">The sequence shown here is derived from an EMBL/GenBank/DDBJ whole genome shotgun (WGS) entry which is preliminary data.</text>
</comment>
<evidence type="ECO:0000313" key="13">
    <source>
        <dbReference type="EMBL" id="TSE30995.1"/>
    </source>
</evidence>
<dbReference type="InterPro" id="IPR011335">
    <property type="entry name" value="Restrct_endonuc-II-like"/>
</dbReference>
<dbReference type="InterPro" id="IPR041500">
    <property type="entry name" value="RecC_C"/>
</dbReference>
<name>A0A554X593_9BURK</name>
<dbReference type="RefSeq" id="WP_143900980.1">
    <property type="nucleotide sequence ID" value="NZ_VJOL01000008.1"/>
</dbReference>
<evidence type="ECO:0000256" key="1">
    <source>
        <dbReference type="ARBA" id="ARBA00022722"/>
    </source>
</evidence>
<evidence type="ECO:0000256" key="3">
    <source>
        <dbReference type="ARBA" id="ARBA00022763"/>
    </source>
</evidence>
<keyword evidence="1 10" id="KW-0540">Nuclease</keyword>
<dbReference type="PANTHER" id="PTHR30591">
    <property type="entry name" value="RECBCD ENZYME SUBUNIT RECC"/>
    <property type="match status" value="1"/>
</dbReference>
<dbReference type="OrthoDB" id="9762834at2"/>
<evidence type="ECO:0000256" key="9">
    <source>
        <dbReference type="ARBA" id="ARBA00023204"/>
    </source>
</evidence>
<dbReference type="SUPFAM" id="SSF52980">
    <property type="entry name" value="Restriction endonuclease-like"/>
    <property type="match status" value="1"/>
</dbReference>
<protein>
    <recommendedName>
        <fullName evidence="10">RecBCD enzyme subunit RecC</fullName>
    </recommendedName>
    <alternativeName>
        <fullName evidence="10">Exonuclease V subunit RecC</fullName>
        <shortName evidence="10">ExoV subunit RecC</shortName>
    </alternativeName>
    <alternativeName>
        <fullName evidence="10">Helicase/nuclease RecBCD subunit RecC</fullName>
    </alternativeName>
</protein>
<dbReference type="SUPFAM" id="SSF52540">
    <property type="entry name" value="P-loop containing nucleoside triphosphate hydrolases"/>
    <property type="match status" value="2"/>
</dbReference>
<dbReference type="PIRSF" id="PIRSF000980">
    <property type="entry name" value="RecC"/>
    <property type="match status" value="1"/>
</dbReference>
<evidence type="ECO:0000256" key="10">
    <source>
        <dbReference type="HAMAP-Rule" id="MF_01486"/>
    </source>
</evidence>
<dbReference type="PANTHER" id="PTHR30591:SF1">
    <property type="entry name" value="RECBCD ENZYME SUBUNIT RECC"/>
    <property type="match status" value="1"/>
</dbReference>
<dbReference type="GO" id="GO:0003678">
    <property type="term" value="F:DNA helicase activity"/>
    <property type="evidence" value="ECO:0007669"/>
    <property type="project" value="UniProtKB-UniRule"/>
</dbReference>
<dbReference type="InterPro" id="IPR006697">
    <property type="entry name" value="RecC"/>
</dbReference>
<gene>
    <name evidence="10 13" type="primary">recC</name>
    <name evidence="13" type="ORF">Tther_00703</name>
</gene>
<keyword evidence="6 10" id="KW-0269">Exonuclease</keyword>
<comment type="subunit">
    <text evidence="10">Heterotrimer of RecB, RecC and RecD. All subunits contribute to DNA-binding.</text>
</comment>
<dbReference type="Gene3D" id="3.40.50.300">
    <property type="entry name" value="P-loop containing nucleotide triphosphate hydrolases"/>
    <property type="match status" value="2"/>
</dbReference>
<keyword evidence="14" id="KW-1185">Reference proteome</keyword>
<dbReference type="InterPro" id="IPR027417">
    <property type="entry name" value="P-loop_NTPase"/>
</dbReference>
<keyword evidence="8 10" id="KW-0238">DNA-binding</keyword>
<keyword evidence="7 10" id="KW-0067">ATP-binding</keyword>
<organism evidence="13 14">
    <name type="scientific">Tepidimonas thermarum</name>
    <dbReference type="NCBI Taxonomy" id="335431"/>
    <lineage>
        <taxon>Bacteria</taxon>
        <taxon>Pseudomonadati</taxon>
        <taxon>Pseudomonadota</taxon>
        <taxon>Betaproteobacteria</taxon>
        <taxon>Burkholderiales</taxon>
        <taxon>Tepidimonas</taxon>
    </lineage>
</organism>
<dbReference type="GO" id="GO:0009338">
    <property type="term" value="C:exodeoxyribonuclease V complex"/>
    <property type="evidence" value="ECO:0007669"/>
    <property type="project" value="InterPro"/>
</dbReference>
<keyword evidence="3 10" id="KW-0227">DNA damage</keyword>
<evidence type="ECO:0000256" key="11">
    <source>
        <dbReference type="SAM" id="MobiDB-lite"/>
    </source>
</evidence>
<dbReference type="Pfam" id="PF17946">
    <property type="entry name" value="RecC_C"/>
    <property type="match status" value="1"/>
</dbReference>
<keyword evidence="9 10" id="KW-0234">DNA repair</keyword>
<dbReference type="InterPro" id="IPR013986">
    <property type="entry name" value="DExx_box_DNA_helicase_dom_sf"/>
</dbReference>
<evidence type="ECO:0000259" key="12">
    <source>
        <dbReference type="Pfam" id="PF17946"/>
    </source>
</evidence>
<comment type="miscellaneous">
    <text evidence="10">In the RecBCD complex, RecB has a slow 3'-5' helicase, an exonuclease activity and loads RecA onto ssDNA, RecD has a fast 5'-3' helicase activity, while RecC stimulates the ATPase and processivity of the RecB helicase and contributes to recognition of the Chi site.</text>
</comment>
<dbReference type="Gene3D" id="3.40.50.10930">
    <property type="match status" value="1"/>
</dbReference>
<dbReference type="GO" id="GO:0003677">
    <property type="term" value="F:DNA binding"/>
    <property type="evidence" value="ECO:0007669"/>
    <property type="project" value="UniProtKB-UniRule"/>
</dbReference>